<reference evidence="4" key="1">
    <citation type="submission" date="2018-06" db="EMBL/GenBank/DDBJ databases">
        <authorList>
            <person name="Zhirakovskaya E."/>
        </authorList>
    </citation>
    <scope>NUCLEOTIDE SEQUENCE</scope>
</reference>
<proteinExistence type="predicted"/>
<gene>
    <name evidence="4" type="ORF">MNBD_DELTA04-754</name>
</gene>
<evidence type="ECO:0000256" key="2">
    <source>
        <dbReference type="SAM" id="Phobius"/>
    </source>
</evidence>
<accession>A0A3B0UXS6</accession>
<dbReference type="InterPro" id="IPR025641">
    <property type="entry name" value="DUF4340"/>
</dbReference>
<sequence length="329" mass="36802">MTKAKNTGLFILLIIQAALIVYLYRPGQGAPPPATLLFSGLRPETVTSFTITDNTGKTISLAKIKQAWIVGPDGYPGDNDKINNLVRRIAGLKSSRLVSRTRGSHSRLKVGDELFNRKIVLSGPDRKKVVTFFLGTAPSARTIYLRRAGEDDVYEVGGLSIWKLQTDKESWWQRKYVAVKNADLQSLTLTNHGKIISLQRDAKENWQLAGTPADRKLDRNRVTKLLNSVCRISISGYEGKNFAPQDKAIATITYKTRDKTFKLRIWPKNNKANEQVIKNSQSRFYARLEPYILQDTLELKKSDLLLKLKQPSTQPPAAAKKKGGPAPAQ</sequence>
<keyword evidence="2" id="KW-0812">Transmembrane</keyword>
<feature type="region of interest" description="Disordered" evidence="1">
    <location>
        <begin position="308"/>
        <end position="329"/>
    </location>
</feature>
<evidence type="ECO:0000313" key="4">
    <source>
        <dbReference type="EMBL" id="VAW35681.1"/>
    </source>
</evidence>
<organism evidence="4">
    <name type="scientific">hydrothermal vent metagenome</name>
    <dbReference type="NCBI Taxonomy" id="652676"/>
    <lineage>
        <taxon>unclassified sequences</taxon>
        <taxon>metagenomes</taxon>
        <taxon>ecological metagenomes</taxon>
    </lineage>
</organism>
<dbReference type="Pfam" id="PF14238">
    <property type="entry name" value="DUF4340"/>
    <property type="match status" value="1"/>
</dbReference>
<dbReference type="AlphaFoldDB" id="A0A3B0UXS6"/>
<keyword evidence="2" id="KW-1133">Transmembrane helix</keyword>
<keyword evidence="2" id="KW-0472">Membrane</keyword>
<feature type="domain" description="DUF4340" evidence="3">
    <location>
        <begin position="68"/>
        <end position="243"/>
    </location>
</feature>
<dbReference type="EMBL" id="UOEY01000020">
    <property type="protein sequence ID" value="VAW35681.1"/>
    <property type="molecule type" value="Genomic_DNA"/>
</dbReference>
<protein>
    <recommendedName>
        <fullName evidence="3">DUF4340 domain-containing protein</fullName>
    </recommendedName>
</protein>
<feature type="transmembrane region" description="Helical" evidence="2">
    <location>
        <begin position="7"/>
        <end position="24"/>
    </location>
</feature>
<evidence type="ECO:0000256" key="1">
    <source>
        <dbReference type="SAM" id="MobiDB-lite"/>
    </source>
</evidence>
<name>A0A3B0UXS6_9ZZZZ</name>
<evidence type="ECO:0000259" key="3">
    <source>
        <dbReference type="Pfam" id="PF14238"/>
    </source>
</evidence>